<reference evidence="3" key="2">
    <citation type="submission" date="2015-08" db="UniProtKB">
        <authorList>
            <consortium name="WormBaseParasite"/>
        </authorList>
    </citation>
    <scope>IDENTIFICATION</scope>
</reference>
<accession>A0A0K0FCY5</accession>
<dbReference type="AlphaFoldDB" id="A0A0K0FCY5"/>
<evidence type="ECO:0000313" key="2">
    <source>
        <dbReference type="Proteomes" id="UP000035680"/>
    </source>
</evidence>
<organism evidence="2 3">
    <name type="scientific">Strongyloides venezuelensis</name>
    <name type="common">Threadworm</name>
    <dbReference type="NCBI Taxonomy" id="75913"/>
    <lineage>
        <taxon>Eukaryota</taxon>
        <taxon>Metazoa</taxon>
        <taxon>Ecdysozoa</taxon>
        <taxon>Nematoda</taxon>
        <taxon>Chromadorea</taxon>
        <taxon>Rhabditida</taxon>
        <taxon>Tylenchina</taxon>
        <taxon>Panagrolaimomorpha</taxon>
        <taxon>Strongyloidoidea</taxon>
        <taxon>Strongyloididae</taxon>
        <taxon>Strongyloides</taxon>
    </lineage>
</organism>
<reference evidence="2" key="1">
    <citation type="submission" date="2014-07" db="EMBL/GenBank/DDBJ databases">
        <authorList>
            <person name="Martin A.A"/>
            <person name="De Silva N."/>
        </authorList>
    </citation>
    <scope>NUCLEOTIDE SEQUENCE</scope>
</reference>
<keyword evidence="1" id="KW-0732">Signal</keyword>
<dbReference type="WBParaSite" id="SVE_0670300.1">
    <property type="protein sequence ID" value="SVE_0670300.1"/>
    <property type="gene ID" value="SVE_0670300"/>
</dbReference>
<evidence type="ECO:0000256" key="1">
    <source>
        <dbReference type="SAM" id="SignalP"/>
    </source>
</evidence>
<proteinExistence type="predicted"/>
<keyword evidence="2" id="KW-1185">Reference proteome</keyword>
<feature type="signal peptide" evidence="1">
    <location>
        <begin position="1"/>
        <end position="17"/>
    </location>
</feature>
<sequence>MWNVFAFFCFLFLVTENIFIKGFSYKNFINEIFEIEINVNLHVKDSFNANSDLYVDLVVGGNLHDDLESSKNESKYTKREVNEKLYRSILTGNCILFASNFQLKNDESDYKKVSKDDENKPFSKIGTTYNKTFKSSEFGFVNEECIFWGNYDNLDVTDFKEYFHRINLCIPTIDFFAFYTKGSSNSPELVFDQLKITISIKLKNDFLLECGKLCDKLTKSLKNNDVNYEMNENDVMILDIATVQKFTRNDKKFIKEPTIRGDVNEIIFNCKR</sequence>
<feature type="chain" id="PRO_5005329696" evidence="1">
    <location>
        <begin position="18"/>
        <end position="272"/>
    </location>
</feature>
<dbReference type="Proteomes" id="UP000035680">
    <property type="component" value="Unassembled WGS sequence"/>
</dbReference>
<protein>
    <submittedName>
        <fullName evidence="3">Uncharacterized protein</fullName>
    </submittedName>
</protein>
<name>A0A0K0FCY5_STRVS</name>
<evidence type="ECO:0000313" key="3">
    <source>
        <dbReference type="WBParaSite" id="SVE_0670300.1"/>
    </source>
</evidence>